<evidence type="ECO:0000313" key="3">
    <source>
        <dbReference type="Proteomes" id="UP000245698"/>
    </source>
</evidence>
<dbReference type="Gene3D" id="3.90.550.10">
    <property type="entry name" value="Spore Coat Polysaccharide Biosynthesis Protein SpsA, Chain A"/>
    <property type="match status" value="1"/>
</dbReference>
<dbReference type="RefSeq" id="WP_165848820.1">
    <property type="nucleotide sequence ID" value="NZ_FUIG01000070.1"/>
</dbReference>
<organism evidence="2 3">
    <name type="scientific">Mesorhizobium delmotii</name>
    <dbReference type="NCBI Taxonomy" id="1631247"/>
    <lineage>
        <taxon>Bacteria</taxon>
        <taxon>Pseudomonadati</taxon>
        <taxon>Pseudomonadota</taxon>
        <taxon>Alphaproteobacteria</taxon>
        <taxon>Hyphomicrobiales</taxon>
        <taxon>Phyllobacteriaceae</taxon>
        <taxon>Mesorhizobium</taxon>
    </lineage>
</organism>
<accession>A0A2P9AVK7</accession>
<proteinExistence type="predicted"/>
<dbReference type="Proteomes" id="UP000245698">
    <property type="component" value="Unassembled WGS sequence"/>
</dbReference>
<protein>
    <recommendedName>
        <fullName evidence="1">Glycosyltransferase 2-like domain-containing protein</fullName>
    </recommendedName>
</protein>
<dbReference type="EMBL" id="FUIG01000070">
    <property type="protein sequence ID" value="SJM35134.1"/>
    <property type="molecule type" value="Genomic_DNA"/>
</dbReference>
<evidence type="ECO:0000313" key="2">
    <source>
        <dbReference type="EMBL" id="SJM35134.1"/>
    </source>
</evidence>
<dbReference type="AlphaFoldDB" id="A0A2P9AVK7"/>
<sequence>MTGHSGPITGGGERWTAARSARWPLVSVVSVFHNRALYARDSAESLVSQTYPNLEIIVIDDGSVDGTFQVLESVLAGRAILRRQENRGFTSTLKQAIESSRGEFVAIHGAGDLSYPQRIERLAAMLTRYPDIGLVNSWWERENLASGEREIGRPEPRGRMAEQLLASNPFLHGEVMFRREMYDRVGGYREVFTYAQDRDLWLRMSRWTEFSTVPEVLYRCRIVPGSVSMDASKILMQCYFSALAVECATSRTPDGLDVVDRHGADALHYRARSWETARRLARKGIDRLLHDPDGAWLLVRAGLKEHRTLRTCLSYTVVALHNRAFLRPLVAGLVRLKRSLITSRMQRCDRIADR</sequence>
<feature type="domain" description="Glycosyltransferase 2-like" evidence="1">
    <location>
        <begin position="27"/>
        <end position="182"/>
    </location>
</feature>
<dbReference type="InterPro" id="IPR029044">
    <property type="entry name" value="Nucleotide-diphossugar_trans"/>
</dbReference>
<dbReference type="SUPFAM" id="SSF53448">
    <property type="entry name" value="Nucleotide-diphospho-sugar transferases"/>
    <property type="match status" value="1"/>
</dbReference>
<dbReference type="PANTHER" id="PTHR43685">
    <property type="entry name" value="GLYCOSYLTRANSFERASE"/>
    <property type="match status" value="1"/>
</dbReference>
<evidence type="ECO:0000259" key="1">
    <source>
        <dbReference type="Pfam" id="PF00535"/>
    </source>
</evidence>
<reference evidence="3" key="1">
    <citation type="submission" date="2016-12" db="EMBL/GenBank/DDBJ databases">
        <authorList>
            <person name="Brunel B."/>
        </authorList>
    </citation>
    <scope>NUCLEOTIDE SEQUENCE [LARGE SCALE GENOMIC DNA]</scope>
</reference>
<dbReference type="InterPro" id="IPR050834">
    <property type="entry name" value="Glycosyltransf_2"/>
</dbReference>
<gene>
    <name evidence="2" type="ORF">BQ8482_60145</name>
</gene>
<keyword evidence="3" id="KW-1185">Reference proteome</keyword>
<name>A0A2P9AVK7_9HYPH</name>
<dbReference type="InterPro" id="IPR001173">
    <property type="entry name" value="Glyco_trans_2-like"/>
</dbReference>
<dbReference type="Pfam" id="PF00535">
    <property type="entry name" value="Glycos_transf_2"/>
    <property type="match status" value="1"/>
</dbReference>
<dbReference type="PANTHER" id="PTHR43685:SF2">
    <property type="entry name" value="GLYCOSYLTRANSFERASE 2-LIKE DOMAIN-CONTAINING PROTEIN"/>
    <property type="match status" value="1"/>
</dbReference>